<evidence type="ECO:0000313" key="1">
    <source>
        <dbReference type="EMBL" id="SEC38552.1"/>
    </source>
</evidence>
<evidence type="ECO:0000313" key="2">
    <source>
        <dbReference type="Proteomes" id="UP000183561"/>
    </source>
</evidence>
<organism evidence="1 2">
    <name type="scientific">Rhodococcus koreensis</name>
    <dbReference type="NCBI Taxonomy" id="99653"/>
    <lineage>
        <taxon>Bacteria</taxon>
        <taxon>Bacillati</taxon>
        <taxon>Actinomycetota</taxon>
        <taxon>Actinomycetes</taxon>
        <taxon>Mycobacteriales</taxon>
        <taxon>Nocardiaceae</taxon>
        <taxon>Rhodococcus</taxon>
    </lineage>
</organism>
<reference evidence="2" key="1">
    <citation type="submission" date="2016-10" db="EMBL/GenBank/DDBJ databases">
        <authorList>
            <person name="Varghese N."/>
            <person name="Submissions S."/>
        </authorList>
    </citation>
    <scope>NUCLEOTIDE SEQUENCE [LARGE SCALE GENOMIC DNA]</scope>
    <source>
        <strain evidence="2">DSM 44498</strain>
    </source>
</reference>
<accession>A0A1H4S367</accession>
<proteinExistence type="predicted"/>
<dbReference type="RefSeq" id="WP_072944694.1">
    <property type="nucleotide sequence ID" value="NZ_CP070609.1"/>
</dbReference>
<sequence>MSYTYFSGLGDPQWALEFRHPDADVRWAVVDSANVTVTLQDSTDVLRGSARITVAGVRVGADRILDGLTE</sequence>
<keyword evidence="2" id="KW-1185">Reference proteome</keyword>
<dbReference type="EMBL" id="FNSV01000005">
    <property type="protein sequence ID" value="SEC38552.1"/>
    <property type="molecule type" value="Genomic_DNA"/>
</dbReference>
<name>A0A1H4S367_9NOCA</name>
<gene>
    <name evidence="1" type="ORF">SAMN04490239_3895</name>
</gene>
<dbReference type="Proteomes" id="UP000183561">
    <property type="component" value="Unassembled WGS sequence"/>
</dbReference>
<protein>
    <submittedName>
        <fullName evidence="1">Uncharacterized protein</fullName>
    </submittedName>
</protein>
<dbReference type="AlphaFoldDB" id="A0A1H4S367"/>